<dbReference type="HOGENOM" id="CLU_3121094_0_0_10"/>
<sequence>MQSKAFFFSSTSFYQLFIPDPPLLHPINVFGRPFIRGMHSEEKTELSAVS</sequence>
<dbReference type="Proteomes" id="UP000016630">
    <property type="component" value="Unassembled WGS sequence"/>
</dbReference>
<gene>
    <name evidence="1" type="ORF">HMPREF1555_00834</name>
</gene>
<comment type="caution">
    <text evidence="1">The sequence shown here is derived from an EMBL/GenBank/DDBJ whole genome shotgun (WGS) entry which is preliminary data.</text>
</comment>
<name>A0A0E2LRN7_PORGN</name>
<protein>
    <submittedName>
        <fullName evidence="1">Uncharacterized protein</fullName>
    </submittedName>
</protein>
<organism evidence="1 2">
    <name type="scientific">Porphyromonas gingivalis F0570</name>
    <dbReference type="NCBI Taxonomy" id="1227271"/>
    <lineage>
        <taxon>Bacteria</taxon>
        <taxon>Pseudomonadati</taxon>
        <taxon>Bacteroidota</taxon>
        <taxon>Bacteroidia</taxon>
        <taxon>Bacteroidales</taxon>
        <taxon>Porphyromonadaceae</taxon>
        <taxon>Porphyromonas</taxon>
    </lineage>
</organism>
<evidence type="ECO:0000313" key="1">
    <source>
        <dbReference type="EMBL" id="ERJ67270.1"/>
    </source>
</evidence>
<reference evidence="1 2" key="1">
    <citation type="submission" date="2013-06" db="EMBL/GenBank/DDBJ databases">
        <authorList>
            <person name="Weinstock G."/>
            <person name="Sodergren E."/>
            <person name="Lobos E.A."/>
            <person name="Fulton L."/>
            <person name="Fulton R."/>
            <person name="Courtney L."/>
            <person name="Fronick C."/>
            <person name="O'Laughlin M."/>
            <person name="Godfrey J."/>
            <person name="Wilson R.M."/>
            <person name="Miner T."/>
            <person name="Farmer C."/>
            <person name="Delehaunty K."/>
            <person name="Cordes M."/>
            <person name="Minx P."/>
            <person name="Tomlinson C."/>
            <person name="Chen J."/>
            <person name="Wollam A."/>
            <person name="Pepin K.H."/>
            <person name="Bhonagiri V."/>
            <person name="Zhang X."/>
            <person name="Warren W."/>
            <person name="Mitreva M."/>
            <person name="Mardis E.R."/>
            <person name="Wilson R.K."/>
        </authorList>
    </citation>
    <scope>NUCLEOTIDE SEQUENCE [LARGE SCALE GENOMIC DNA]</scope>
    <source>
        <strain evidence="1 2">F0570</strain>
    </source>
</reference>
<proteinExistence type="predicted"/>
<accession>A0A0E2LRN7</accession>
<dbReference type="AlphaFoldDB" id="A0A0E2LRN7"/>
<evidence type="ECO:0000313" key="2">
    <source>
        <dbReference type="Proteomes" id="UP000016630"/>
    </source>
</evidence>
<dbReference type="EMBL" id="AWUW01000055">
    <property type="protein sequence ID" value="ERJ67270.1"/>
    <property type="molecule type" value="Genomic_DNA"/>
</dbReference>